<evidence type="ECO:0000313" key="3">
    <source>
        <dbReference type="Proteomes" id="UP000714275"/>
    </source>
</evidence>
<sequence length="234" mass="26530">MRCNIGRYRPAKVRLSTTVPEHPNRRNKRKRLAKRSTWTTQTPTNSRASAAITTAAIQESLVEEDVVPVQSSVLTAKAAKRNPIYYFYDVVQLNTAGQAGDAGDKYYKCYLGNRKVLTITQVMKSSLNGLIGHLKTPMYRLYLVMKSHGTLPTEDELKLAQGEKVLDPDAVAAYLMQLEQVSANLVDAFNKQVNKVFGDWSQEKFEDLFAKWLVACDQPFKEVEKPEFKAFIEY</sequence>
<gene>
    <name evidence="2" type="ORF">EV702DRAFT_1190682</name>
</gene>
<feature type="compositionally biased region" description="Polar residues" evidence="1">
    <location>
        <begin position="36"/>
        <end position="45"/>
    </location>
</feature>
<dbReference type="AlphaFoldDB" id="A0A9P7D9N0"/>
<accession>A0A9P7D9N0</accession>
<evidence type="ECO:0000313" key="2">
    <source>
        <dbReference type="EMBL" id="KAG1783661.1"/>
    </source>
</evidence>
<proteinExistence type="predicted"/>
<dbReference type="Proteomes" id="UP000714275">
    <property type="component" value="Unassembled WGS sequence"/>
</dbReference>
<name>A0A9P7D9N0_9AGAM</name>
<dbReference type="OrthoDB" id="2637823at2759"/>
<organism evidence="2 3">
    <name type="scientific">Suillus placidus</name>
    <dbReference type="NCBI Taxonomy" id="48579"/>
    <lineage>
        <taxon>Eukaryota</taxon>
        <taxon>Fungi</taxon>
        <taxon>Dikarya</taxon>
        <taxon>Basidiomycota</taxon>
        <taxon>Agaricomycotina</taxon>
        <taxon>Agaricomycetes</taxon>
        <taxon>Agaricomycetidae</taxon>
        <taxon>Boletales</taxon>
        <taxon>Suillineae</taxon>
        <taxon>Suillaceae</taxon>
        <taxon>Suillus</taxon>
    </lineage>
</organism>
<feature type="region of interest" description="Disordered" evidence="1">
    <location>
        <begin position="20"/>
        <end position="46"/>
    </location>
</feature>
<reference evidence="2" key="1">
    <citation type="journal article" date="2020" name="New Phytol.">
        <title>Comparative genomics reveals dynamic genome evolution in host specialist ectomycorrhizal fungi.</title>
        <authorList>
            <person name="Lofgren L.A."/>
            <person name="Nguyen N.H."/>
            <person name="Vilgalys R."/>
            <person name="Ruytinx J."/>
            <person name="Liao H.L."/>
            <person name="Branco S."/>
            <person name="Kuo A."/>
            <person name="LaButti K."/>
            <person name="Lipzen A."/>
            <person name="Andreopoulos W."/>
            <person name="Pangilinan J."/>
            <person name="Riley R."/>
            <person name="Hundley H."/>
            <person name="Na H."/>
            <person name="Barry K."/>
            <person name="Grigoriev I.V."/>
            <person name="Stajich J.E."/>
            <person name="Kennedy P.G."/>
        </authorList>
    </citation>
    <scope>NUCLEOTIDE SEQUENCE</scope>
    <source>
        <strain evidence="2">DOB743</strain>
    </source>
</reference>
<keyword evidence="3" id="KW-1185">Reference proteome</keyword>
<comment type="caution">
    <text evidence="2">The sequence shown here is derived from an EMBL/GenBank/DDBJ whole genome shotgun (WGS) entry which is preliminary data.</text>
</comment>
<protein>
    <submittedName>
        <fullName evidence="2">Uncharacterized protein</fullName>
    </submittedName>
</protein>
<dbReference type="EMBL" id="JABBWD010000001">
    <property type="protein sequence ID" value="KAG1783661.1"/>
    <property type="molecule type" value="Genomic_DNA"/>
</dbReference>
<feature type="compositionally biased region" description="Basic residues" evidence="1">
    <location>
        <begin position="25"/>
        <end position="34"/>
    </location>
</feature>
<evidence type="ECO:0000256" key="1">
    <source>
        <dbReference type="SAM" id="MobiDB-lite"/>
    </source>
</evidence>